<dbReference type="HOGENOM" id="CLU_009152_1_0_11"/>
<evidence type="ECO:0000313" key="2">
    <source>
        <dbReference type="Proteomes" id="UP000029914"/>
    </source>
</evidence>
<dbReference type="Pfam" id="PF18934">
    <property type="entry name" value="DUF5682"/>
    <property type="match status" value="1"/>
</dbReference>
<dbReference type="KEGG" id="cdo:CDOO_02920"/>
<gene>
    <name evidence="1" type="ORF">CDOO_02920</name>
</gene>
<dbReference type="Proteomes" id="UP000029914">
    <property type="component" value="Chromosome"/>
</dbReference>
<protein>
    <submittedName>
        <fullName evidence="1">Uncharacterized protein</fullName>
    </submittedName>
</protein>
<dbReference type="PANTHER" id="PTHR30634:SF14">
    <property type="match status" value="1"/>
</dbReference>
<dbReference type="AlphaFoldDB" id="A0A097IDU3"/>
<dbReference type="RefSeq" id="WP_018021274.1">
    <property type="nucleotide sequence ID" value="NZ_AQUX01000002.1"/>
</dbReference>
<dbReference type="InterPro" id="IPR043737">
    <property type="entry name" value="DUF5682"/>
</dbReference>
<dbReference type="PANTHER" id="PTHR30634">
    <property type="entry name" value="OUTER MEMBRANE LOLAB LIPOPROTEIN INSERTION APPARATUS"/>
    <property type="match status" value="1"/>
</dbReference>
<dbReference type="STRING" id="558173.CDOO_02920"/>
<dbReference type="EMBL" id="CP006764">
    <property type="protein sequence ID" value="AIT60313.1"/>
    <property type="molecule type" value="Genomic_DNA"/>
</dbReference>
<name>A0A097IDU3_9CORY</name>
<organism evidence="1 2">
    <name type="scientific">Corynebacterium doosanense CAU 212 = DSM 45436</name>
    <dbReference type="NCBI Taxonomy" id="558173"/>
    <lineage>
        <taxon>Bacteria</taxon>
        <taxon>Bacillati</taxon>
        <taxon>Actinomycetota</taxon>
        <taxon>Actinomycetes</taxon>
        <taxon>Mycobacteriales</taxon>
        <taxon>Corynebacteriaceae</taxon>
        <taxon>Corynebacterium</taxon>
    </lineage>
</organism>
<dbReference type="InterPro" id="IPR050458">
    <property type="entry name" value="LolB"/>
</dbReference>
<sequence length="729" mass="78440">MPAEIRCLGIRHHGPGSALATVRALDAFDPDLILLEAPADADPLVGFVAEEDFRPPVALISYVQDDPAVATFYPFAEFSPELQTMRWATSRGVTVTAMDLPSTLRLAQSRDESNLPGERIDPIGALASAAGYSDPESWWEDLVEHSRSGDPFDAISDAMTAVRADATVDHVDAVREAHMRKVLRAALKSDAERIAVVCGAWHVPALMAPLPKVSEDNALLKGLPKVKTAMTWVPWSNARLASGTGYRAGITAPGWYAHLFATPDNTIASWFTRVAQELRKHGFPASSAQVIDATRLTGALAALRSRPAPGIWEVRDAADTSLFEFSDARRKLIDDALYLGAELGSVPADVPTLPLEKDVLATAKSLRLKVEGTPKEVTLDLRSDNDRQKSALFHRLRILGIAWAVPRAESGAGSFKEGWTLAWEPDFAVNLAVASLWGTTVASAAHARLLSGLDSLATVTAALNSAVQADLSGALDDLLAELDRFAALQHDVSALLEAVPAIIGAARYGTVRGTDTAIFTGIASGMLTRIRTGLLPAVLGLGSEPAHEIGDLIDRVNDSISLTPHEVDAWRTALARIASRRDVDARLRGHLTRLLTDAGHIDDEQSRREISANLSAGVGPIDQAAWIEGYLGGGALILLNDRDLLSVLNTWLMSLSDDHFVEILPFVRRSFGGFTDTEREDVHRQVRHLAEAGGQGEDPADSLQLDGPVLPALQTIRAIYLATQKESSR</sequence>
<dbReference type="OrthoDB" id="9768066at2"/>
<reference evidence="1 2" key="1">
    <citation type="submission" date="2013-09" db="EMBL/GenBank/DDBJ databases">
        <title>Complete genome sequence of Corynebacterium doosanense CAU 212(T) (=DSM 45436(T)), isolated from activated sludge.</title>
        <authorList>
            <person name="Schaffert L."/>
            <person name="Albersmeier A."/>
            <person name="Kalinowski J."/>
            <person name="Ruckert C."/>
        </authorList>
    </citation>
    <scope>NUCLEOTIDE SEQUENCE [LARGE SCALE GENOMIC DNA]</scope>
    <source>
        <strain evidence="1 2">CAU 212</strain>
    </source>
</reference>
<keyword evidence="2" id="KW-1185">Reference proteome</keyword>
<accession>A0A097IDU3</accession>
<dbReference type="eggNOG" id="COG1916">
    <property type="taxonomic scope" value="Bacteria"/>
</dbReference>
<evidence type="ECO:0000313" key="1">
    <source>
        <dbReference type="EMBL" id="AIT60313.1"/>
    </source>
</evidence>
<proteinExistence type="predicted"/>